<proteinExistence type="predicted"/>
<name>A0A646HI16_9BACT</name>
<sequence>MKKSLFVILLACVSAPGWAQIQRTVVFDFSQPLSLTPSITPPEGNSNEVPVTDNVFSNGDITIDFEWGNLGLGTAIVNFTNRYTHDISYYLKVSQQALMKVHAPDIGRLDRVSFSEGSTVGDLRVTDDELGSQEDGYKTWINDKKQDIHDLIYKNSFSNAQLKKITVLYTMPSTILTATGDLENGSVLEYFENMHLTFDRNMLVKDASKITLSDGTSSETLSATVKDNVVTLSAASQIAKNGTYTLTVPAKSFVDKEGFENKEMKFSFVIKAPFSPVSITPAAGTVETLPLTIAVDFGEKVGYVDEAASVKLLKDGNDYLIAKAVKASDTKVNFEIQGAAGAISKKGTYKLIVPANVVCNDKKGDAEWERYNKAFDVEYVVVGSAAYLKALKLLQNNSVGYPKVTSAAYVALNEVVGNEASTDAEFKAAIDAYYNETDVLLPENKKWYKIASVNKDGKSLYLAVKEKQVLLVDNIDEASAFEALDHSGVFTLGDADDNMLNVNGVTADAGAEVSKLRIAKLDGSAVQLETGDVFDADKALGTFSFKGSYPSVTGNSSVAYALCNHADKKYQTEADVAAPYWQSSLTSAFAFVEVEKPAAAIKTVETAYKLTPAIVGSNADLLTLSFDGLTHVTVMSDADAYIANEKGERVKDVTFTPVTGKDNQFTVALTDLAKASYQLVIPEGTFHYEKNNKEVKTQAIKESFTIGKGGSPEDPNLKSDYSIYQMLPDISGFVKDVALNGFMIKNIGYYDGLVANPDREVRLAVYDNNKTIRTGHFESYVDPEDPTTPTLLLVFDTPIREGELKANSYAIVILQGTFGDTNFGKFLEDKTTTQASDCHTNPRMTITIEVDNDKATGIEHVVNSTEKNNVIYDVQGRKVKQMNRSGIYIVNGKKFVKK</sequence>
<dbReference type="RefSeq" id="WP_153113297.1">
    <property type="nucleotide sequence ID" value="NZ_VZAS01000097.1"/>
</dbReference>
<evidence type="ECO:0000313" key="1">
    <source>
        <dbReference type="EMBL" id="MQN89997.1"/>
    </source>
</evidence>
<gene>
    <name evidence="1" type="ORF">F7D59_09085</name>
</gene>
<dbReference type="Pfam" id="PF13205">
    <property type="entry name" value="Big_5"/>
    <property type="match status" value="1"/>
</dbReference>
<reference evidence="2" key="1">
    <citation type="submission" date="2019-09" db="EMBL/GenBank/DDBJ databases">
        <title>Distinct polysaccharide growth profiles of human intestinal Prevotella copri isolates.</title>
        <authorList>
            <person name="Fehlner-Peach H."/>
            <person name="Magnabosco C."/>
            <person name="Raghavan V."/>
            <person name="Scher J.U."/>
            <person name="Tett A."/>
            <person name="Cox L.M."/>
            <person name="Gottsegen C."/>
            <person name="Watters A."/>
            <person name="Wiltshire- Gordon J.D."/>
            <person name="Segata N."/>
            <person name="Bonneau R."/>
            <person name="Littman D.R."/>
        </authorList>
    </citation>
    <scope>NUCLEOTIDE SEQUENCE [LARGE SCALE GENOMIC DNA]</scope>
    <source>
        <strain evidence="2">iP54</strain>
    </source>
</reference>
<protein>
    <submittedName>
        <fullName evidence="1">Uncharacterized protein</fullName>
    </submittedName>
</protein>
<evidence type="ECO:0000313" key="2">
    <source>
        <dbReference type="Proteomes" id="UP000420635"/>
    </source>
</evidence>
<dbReference type="AlphaFoldDB" id="A0A646HI16"/>
<dbReference type="InterPro" id="IPR032812">
    <property type="entry name" value="SbsA_Ig"/>
</dbReference>
<organism evidence="1 2">
    <name type="scientific">Segatella copri</name>
    <dbReference type="NCBI Taxonomy" id="165179"/>
    <lineage>
        <taxon>Bacteria</taxon>
        <taxon>Pseudomonadati</taxon>
        <taxon>Bacteroidota</taxon>
        <taxon>Bacteroidia</taxon>
        <taxon>Bacteroidales</taxon>
        <taxon>Prevotellaceae</taxon>
        <taxon>Segatella</taxon>
    </lineage>
</organism>
<accession>A0A646HI16</accession>
<dbReference type="Proteomes" id="UP000420635">
    <property type="component" value="Unassembled WGS sequence"/>
</dbReference>
<dbReference type="EMBL" id="VZBQ01000107">
    <property type="protein sequence ID" value="MQN89997.1"/>
    <property type="molecule type" value="Genomic_DNA"/>
</dbReference>
<comment type="caution">
    <text evidence="1">The sequence shown here is derived from an EMBL/GenBank/DDBJ whole genome shotgun (WGS) entry which is preliminary data.</text>
</comment>